<organism evidence="2 3">
    <name type="scientific">Bacterioplanes sanyensis</name>
    <dbReference type="NCBI Taxonomy" id="1249553"/>
    <lineage>
        <taxon>Bacteria</taxon>
        <taxon>Pseudomonadati</taxon>
        <taxon>Pseudomonadota</taxon>
        <taxon>Gammaproteobacteria</taxon>
        <taxon>Oceanospirillales</taxon>
        <taxon>Oceanospirillaceae</taxon>
        <taxon>Bacterioplanes</taxon>
    </lineage>
</organism>
<keyword evidence="3" id="KW-1185">Reference proteome</keyword>
<evidence type="ECO:0000256" key="1">
    <source>
        <dbReference type="SAM" id="SignalP"/>
    </source>
</evidence>
<proteinExistence type="predicted"/>
<evidence type="ECO:0000313" key="3">
    <source>
        <dbReference type="Proteomes" id="UP000202440"/>
    </source>
</evidence>
<sequence length="244" mass="27241">MKAMLAVFAALLWLTSFSHADEVRFASVELPPYAGEQLPGGGVTTSIVREAFRSQGIATRVNFYPWLRALALTQHPSAGISGFFPAYQCQPEEGLIASSQLGISVTGFAQRKSHPIEWQSLADLTPYRIGVVSGYVNEAEFDRWLNEGKLTSEPVNFDKNNIRKLLVGRVDAIVIDRFLLEYLFSSDPELAGRRDEVQFNSKPLNQRGLFVCFDDTPQGHELKRQLDSGLEAIDTLSIVEKYIQ</sequence>
<reference evidence="2 3" key="1">
    <citation type="submission" date="2017-07" db="EMBL/GenBank/DDBJ databases">
        <title>Annotated genome sequence of Bacterioplanes sanyensis isolated from Red Sea.</title>
        <authorList>
            <person name="Rehman Z.U."/>
        </authorList>
    </citation>
    <scope>NUCLEOTIDE SEQUENCE [LARGE SCALE GENOMIC DNA]</scope>
    <source>
        <strain evidence="2 3">NV9</strain>
    </source>
</reference>
<dbReference type="KEGG" id="bsan:CHH28_05730"/>
<evidence type="ECO:0000313" key="2">
    <source>
        <dbReference type="EMBL" id="ASP38214.1"/>
    </source>
</evidence>
<dbReference type="AlphaFoldDB" id="A0A222FI98"/>
<keyword evidence="1" id="KW-0732">Signal</keyword>
<dbReference type="SUPFAM" id="SSF53850">
    <property type="entry name" value="Periplasmic binding protein-like II"/>
    <property type="match status" value="1"/>
</dbReference>
<name>A0A222FI98_9GAMM</name>
<gene>
    <name evidence="2" type="ORF">CHH28_05730</name>
</gene>
<accession>A0A222FI98</accession>
<protein>
    <submittedName>
        <fullName evidence="2">ABC transporter</fullName>
    </submittedName>
</protein>
<feature type="signal peptide" evidence="1">
    <location>
        <begin position="1"/>
        <end position="20"/>
    </location>
</feature>
<dbReference type="Proteomes" id="UP000202440">
    <property type="component" value="Chromosome"/>
</dbReference>
<feature type="chain" id="PRO_5012962697" evidence="1">
    <location>
        <begin position="21"/>
        <end position="244"/>
    </location>
</feature>
<dbReference type="Gene3D" id="3.40.190.10">
    <property type="entry name" value="Periplasmic binding protein-like II"/>
    <property type="match status" value="2"/>
</dbReference>
<dbReference type="EMBL" id="CP022530">
    <property type="protein sequence ID" value="ASP38214.1"/>
    <property type="molecule type" value="Genomic_DNA"/>
</dbReference>